<dbReference type="CDD" id="cd10017">
    <property type="entry name" value="B3_DNA"/>
    <property type="match status" value="1"/>
</dbReference>
<dbReference type="SUPFAM" id="SSF101936">
    <property type="entry name" value="DNA-binding pseudobarrel domain"/>
    <property type="match status" value="1"/>
</dbReference>
<evidence type="ECO:0000313" key="8">
    <source>
        <dbReference type="EMBL" id="KAK1615686.1"/>
    </source>
</evidence>
<reference evidence="8" key="1">
    <citation type="submission" date="2023-07" db="EMBL/GenBank/DDBJ databases">
        <title>A chromosome-level genome assembly of Lolium multiflorum.</title>
        <authorList>
            <person name="Chen Y."/>
            <person name="Copetti D."/>
            <person name="Kolliker R."/>
            <person name="Studer B."/>
        </authorList>
    </citation>
    <scope>NUCLEOTIDE SEQUENCE</scope>
    <source>
        <strain evidence="8">02402/16</strain>
        <tissue evidence="8">Leaf</tissue>
    </source>
</reference>
<dbReference type="GO" id="GO:0003677">
    <property type="term" value="F:DNA binding"/>
    <property type="evidence" value="ECO:0007669"/>
    <property type="project" value="UniProtKB-KW"/>
</dbReference>
<organism evidence="8 9">
    <name type="scientific">Lolium multiflorum</name>
    <name type="common">Italian ryegrass</name>
    <name type="synonym">Lolium perenne subsp. multiflorum</name>
    <dbReference type="NCBI Taxonomy" id="4521"/>
    <lineage>
        <taxon>Eukaryota</taxon>
        <taxon>Viridiplantae</taxon>
        <taxon>Streptophyta</taxon>
        <taxon>Embryophyta</taxon>
        <taxon>Tracheophyta</taxon>
        <taxon>Spermatophyta</taxon>
        <taxon>Magnoliopsida</taxon>
        <taxon>Liliopsida</taxon>
        <taxon>Poales</taxon>
        <taxon>Poaceae</taxon>
        <taxon>BOP clade</taxon>
        <taxon>Pooideae</taxon>
        <taxon>Poodae</taxon>
        <taxon>Poeae</taxon>
        <taxon>Poeae Chloroplast Group 2 (Poeae type)</taxon>
        <taxon>Loliodinae</taxon>
        <taxon>Loliinae</taxon>
        <taxon>Lolium</taxon>
    </lineage>
</organism>
<dbReference type="InterPro" id="IPR015300">
    <property type="entry name" value="DNA-bd_pseudobarrel_sf"/>
</dbReference>
<dbReference type="PANTHER" id="PTHR31920">
    <property type="entry name" value="B3 DOMAIN-CONTAINING"/>
    <property type="match status" value="1"/>
</dbReference>
<comment type="subcellular location">
    <subcellularLocation>
        <location evidence="1">Nucleus</location>
    </subcellularLocation>
</comment>
<evidence type="ECO:0000256" key="2">
    <source>
        <dbReference type="ARBA" id="ARBA00023015"/>
    </source>
</evidence>
<name>A0AAD8R7Z8_LOLMU</name>
<evidence type="ECO:0000313" key="9">
    <source>
        <dbReference type="Proteomes" id="UP001231189"/>
    </source>
</evidence>
<evidence type="ECO:0000259" key="7">
    <source>
        <dbReference type="PROSITE" id="PS50863"/>
    </source>
</evidence>
<evidence type="ECO:0000256" key="4">
    <source>
        <dbReference type="ARBA" id="ARBA00023163"/>
    </source>
</evidence>
<dbReference type="EMBL" id="JAUUTY010000006">
    <property type="protein sequence ID" value="KAK1615686.1"/>
    <property type="molecule type" value="Genomic_DNA"/>
</dbReference>
<dbReference type="SMART" id="SM01019">
    <property type="entry name" value="B3"/>
    <property type="match status" value="1"/>
</dbReference>
<proteinExistence type="predicted"/>
<keyword evidence="4" id="KW-0804">Transcription</keyword>
<dbReference type="PANTHER" id="PTHR31920:SF111">
    <property type="entry name" value="B3 DOMAIN-CONTAINING PROTEIN OS03G0621600-RELATED"/>
    <property type="match status" value="1"/>
</dbReference>
<dbReference type="Proteomes" id="UP001231189">
    <property type="component" value="Unassembled WGS sequence"/>
</dbReference>
<evidence type="ECO:0000256" key="5">
    <source>
        <dbReference type="ARBA" id="ARBA00023242"/>
    </source>
</evidence>
<evidence type="ECO:0000256" key="3">
    <source>
        <dbReference type="ARBA" id="ARBA00023125"/>
    </source>
</evidence>
<keyword evidence="3" id="KW-0238">DNA-binding</keyword>
<evidence type="ECO:0000256" key="6">
    <source>
        <dbReference type="SAM" id="MobiDB-lite"/>
    </source>
</evidence>
<keyword evidence="5" id="KW-0539">Nucleus</keyword>
<keyword evidence="9" id="KW-1185">Reference proteome</keyword>
<sequence>MASRARGRGHGHGRGRGRAGAARPARSSSHVTSSSSEGEWEFEFIVFLNGDPLGIQRLSDKFAEFVADNEPAVLQLREPGYGFCQWPMDVLFDGRGKMYIHTGWEKFARFHDLQAGCVLTFSYQGDDEISVKVLDDTSCRLHYHGDDEEDDD</sequence>
<feature type="compositionally biased region" description="Basic residues" evidence="6">
    <location>
        <begin position="1"/>
        <end position="17"/>
    </location>
</feature>
<evidence type="ECO:0000256" key="1">
    <source>
        <dbReference type="ARBA" id="ARBA00004123"/>
    </source>
</evidence>
<dbReference type="InterPro" id="IPR050655">
    <property type="entry name" value="Plant_B3_domain"/>
</dbReference>
<feature type="region of interest" description="Disordered" evidence="6">
    <location>
        <begin position="1"/>
        <end position="34"/>
    </location>
</feature>
<dbReference type="GO" id="GO:0005634">
    <property type="term" value="C:nucleus"/>
    <property type="evidence" value="ECO:0007669"/>
    <property type="project" value="UniProtKB-SubCell"/>
</dbReference>
<dbReference type="Gene3D" id="2.40.330.10">
    <property type="entry name" value="DNA-binding pseudobarrel domain"/>
    <property type="match status" value="1"/>
</dbReference>
<accession>A0AAD8R7Z8</accession>
<dbReference type="Pfam" id="PF02362">
    <property type="entry name" value="B3"/>
    <property type="match status" value="1"/>
</dbReference>
<gene>
    <name evidence="8" type="ORF">QYE76_021203</name>
</gene>
<keyword evidence="2" id="KW-0805">Transcription regulation</keyword>
<comment type="caution">
    <text evidence="8">The sequence shown here is derived from an EMBL/GenBank/DDBJ whole genome shotgun (WGS) entry which is preliminary data.</text>
</comment>
<protein>
    <recommendedName>
        <fullName evidence="7">TF-B3 domain-containing protein</fullName>
    </recommendedName>
</protein>
<feature type="domain" description="TF-B3" evidence="7">
    <location>
        <begin position="41"/>
        <end position="137"/>
    </location>
</feature>
<feature type="compositionally biased region" description="Low complexity" evidence="6">
    <location>
        <begin position="19"/>
        <end position="34"/>
    </location>
</feature>
<dbReference type="AlphaFoldDB" id="A0AAD8R7Z8"/>
<dbReference type="PROSITE" id="PS50863">
    <property type="entry name" value="B3"/>
    <property type="match status" value="1"/>
</dbReference>
<dbReference type="InterPro" id="IPR003340">
    <property type="entry name" value="B3_DNA-bd"/>
</dbReference>